<accession>A0ABV8I3B5</accession>
<proteinExistence type="predicted"/>
<feature type="region of interest" description="Disordered" evidence="1">
    <location>
        <begin position="62"/>
        <end position="97"/>
    </location>
</feature>
<comment type="caution">
    <text evidence="2">The sequence shown here is derived from an EMBL/GenBank/DDBJ whole genome shotgun (WGS) entry which is preliminary data.</text>
</comment>
<keyword evidence="3" id="KW-1185">Reference proteome</keyword>
<organism evidence="2 3">
    <name type="scientific">Planomonospora corallina</name>
    <dbReference type="NCBI Taxonomy" id="1806052"/>
    <lineage>
        <taxon>Bacteria</taxon>
        <taxon>Bacillati</taxon>
        <taxon>Actinomycetota</taxon>
        <taxon>Actinomycetes</taxon>
        <taxon>Streptosporangiales</taxon>
        <taxon>Streptosporangiaceae</taxon>
        <taxon>Planomonospora</taxon>
    </lineage>
</organism>
<gene>
    <name evidence="2" type="ORF">ACFOWE_08770</name>
</gene>
<dbReference type="RefSeq" id="WP_377286668.1">
    <property type="nucleotide sequence ID" value="NZ_JBHSBM010000012.1"/>
</dbReference>
<evidence type="ECO:0000313" key="2">
    <source>
        <dbReference type="EMBL" id="MFC4058385.1"/>
    </source>
</evidence>
<name>A0ABV8I3B5_9ACTN</name>
<evidence type="ECO:0000313" key="3">
    <source>
        <dbReference type="Proteomes" id="UP001595850"/>
    </source>
</evidence>
<evidence type="ECO:0000256" key="1">
    <source>
        <dbReference type="SAM" id="MobiDB-lite"/>
    </source>
</evidence>
<feature type="compositionally biased region" description="Basic and acidic residues" evidence="1">
    <location>
        <begin position="88"/>
        <end position="97"/>
    </location>
</feature>
<feature type="compositionally biased region" description="Basic and acidic residues" evidence="1">
    <location>
        <begin position="62"/>
        <end position="77"/>
    </location>
</feature>
<protein>
    <submittedName>
        <fullName evidence="2">Uncharacterized protein</fullName>
    </submittedName>
</protein>
<reference evidence="3" key="1">
    <citation type="journal article" date="2019" name="Int. J. Syst. Evol. Microbiol.">
        <title>The Global Catalogue of Microorganisms (GCM) 10K type strain sequencing project: providing services to taxonomists for standard genome sequencing and annotation.</title>
        <authorList>
            <consortium name="The Broad Institute Genomics Platform"/>
            <consortium name="The Broad Institute Genome Sequencing Center for Infectious Disease"/>
            <person name="Wu L."/>
            <person name="Ma J."/>
        </authorList>
    </citation>
    <scope>NUCLEOTIDE SEQUENCE [LARGE SCALE GENOMIC DNA]</scope>
    <source>
        <strain evidence="3">TBRC 4489</strain>
    </source>
</reference>
<dbReference type="Proteomes" id="UP001595850">
    <property type="component" value="Unassembled WGS sequence"/>
</dbReference>
<sequence length="195" mass="21066">MGQLRCVDGSCLVVTPVACLDSVGEPYEVTLELRRDGVPYGTVGERCGWFLARLARGVAQARADRTGRWPDPDDRFPEPPGRSGPGDGRGEGRRDGCADEDGELFAFRYRSRRGVLDGGELRCRLRTIPVWAPGERGGAGGWRLTRRALLEAWGSGGVGLRAVLTSAELAGFVQELVEEAEECLRPRVPGGAART</sequence>
<dbReference type="EMBL" id="JBHSBM010000012">
    <property type="protein sequence ID" value="MFC4058385.1"/>
    <property type="molecule type" value="Genomic_DNA"/>
</dbReference>